<keyword evidence="2" id="KW-1185">Reference proteome</keyword>
<dbReference type="AlphaFoldDB" id="A0A7W6C3P1"/>
<name>A0A7W6C3P1_9HYPH</name>
<sequence>MRGIHHRHRYLAQKNTRFVLIVFQPLPSSMPYKYG</sequence>
<reference evidence="1 2" key="1">
    <citation type="submission" date="2020-08" db="EMBL/GenBank/DDBJ databases">
        <title>Genomic Encyclopedia of Type Strains, Phase IV (KMG-IV): sequencing the most valuable type-strain genomes for metagenomic binning, comparative biology and taxonomic classification.</title>
        <authorList>
            <person name="Goeker M."/>
        </authorList>
    </citation>
    <scope>NUCLEOTIDE SEQUENCE [LARGE SCALE GENOMIC DNA]</scope>
    <source>
        <strain evidence="1 2">DSM 26438</strain>
    </source>
</reference>
<gene>
    <name evidence="1" type="ORF">GGQ73_001091</name>
</gene>
<accession>A0A7W6C3P1</accession>
<dbReference type="Proteomes" id="UP000565286">
    <property type="component" value="Unassembled WGS sequence"/>
</dbReference>
<proteinExistence type="predicted"/>
<dbReference type="EMBL" id="JACIDV010000003">
    <property type="protein sequence ID" value="MBB3945158.1"/>
    <property type="molecule type" value="Genomic_DNA"/>
</dbReference>
<comment type="caution">
    <text evidence="1">The sequence shown here is derived from an EMBL/GenBank/DDBJ whole genome shotgun (WGS) entry which is preliminary data.</text>
</comment>
<evidence type="ECO:0000313" key="1">
    <source>
        <dbReference type="EMBL" id="MBB3945158.1"/>
    </source>
</evidence>
<organism evidence="1 2">
    <name type="scientific">Rhizobium skierniewicense</name>
    <dbReference type="NCBI Taxonomy" id="984260"/>
    <lineage>
        <taxon>Bacteria</taxon>
        <taxon>Pseudomonadati</taxon>
        <taxon>Pseudomonadota</taxon>
        <taxon>Alphaproteobacteria</taxon>
        <taxon>Hyphomicrobiales</taxon>
        <taxon>Rhizobiaceae</taxon>
        <taxon>Rhizobium/Agrobacterium group</taxon>
        <taxon>Rhizobium</taxon>
    </lineage>
</organism>
<evidence type="ECO:0000313" key="2">
    <source>
        <dbReference type="Proteomes" id="UP000565286"/>
    </source>
</evidence>
<protein>
    <submittedName>
        <fullName evidence="1">Uncharacterized protein</fullName>
    </submittedName>
</protein>